<accession>A0A4U1BVG7</accession>
<dbReference type="RefSeq" id="WP_136878586.1">
    <property type="nucleotide sequence ID" value="NZ_SWBO01000022.1"/>
</dbReference>
<sequence length="119" mass="13903">MSTIEFKFFLENTDLMVLEVRCKGLGAAQDEKFRWLRIDRETMEITELNLDHRDSSGEIEERYFSEGYLKFNNSAGTFIEKFNSAQHSLNRRFDFVTAGEVETEVCLFLLTPSQEVETN</sequence>
<protein>
    <submittedName>
        <fullName evidence="1">Uncharacterized protein</fullName>
    </submittedName>
</protein>
<evidence type="ECO:0000313" key="1">
    <source>
        <dbReference type="EMBL" id="TKB96157.1"/>
    </source>
</evidence>
<name>A0A4U1BVG7_9SPHI</name>
<dbReference type="EMBL" id="SWBO01000022">
    <property type="protein sequence ID" value="TKB96157.1"/>
    <property type="molecule type" value="Genomic_DNA"/>
</dbReference>
<evidence type="ECO:0000313" key="2">
    <source>
        <dbReference type="Proteomes" id="UP000310477"/>
    </source>
</evidence>
<keyword evidence="2" id="KW-1185">Reference proteome</keyword>
<reference evidence="1 2" key="1">
    <citation type="submission" date="2019-04" db="EMBL/GenBank/DDBJ databases">
        <title>Pedobacter sp. AR-2-6 sp. nov., isolated from Arctic soil.</title>
        <authorList>
            <person name="Dahal R.H."/>
            <person name="Kim D.-U."/>
        </authorList>
    </citation>
    <scope>NUCLEOTIDE SEQUENCE [LARGE SCALE GENOMIC DNA]</scope>
    <source>
        <strain evidence="1 2">AR-2-6</strain>
    </source>
</reference>
<dbReference type="AlphaFoldDB" id="A0A4U1BVG7"/>
<gene>
    <name evidence="1" type="ORF">FA045_18620</name>
</gene>
<proteinExistence type="predicted"/>
<dbReference type="Proteomes" id="UP000310477">
    <property type="component" value="Unassembled WGS sequence"/>
</dbReference>
<comment type="caution">
    <text evidence="1">The sequence shown here is derived from an EMBL/GenBank/DDBJ whole genome shotgun (WGS) entry which is preliminary data.</text>
</comment>
<dbReference type="OrthoDB" id="997000at2"/>
<organism evidence="1 2">
    <name type="scientific">Pedobacter cryotolerans</name>
    <dbReference type="NCBI Taxonomy" id="2571270"/>
    <lineage>
        <taxon>Bacteria</taxon>
        <taxon>Pseudomonadati</taxon>
        <taxon>Bacteroidota</taxon>
        <taxon>Sphingobacteriia</taxon>
        <taxon>Sphingobacteriales</taxon>
        <taxon>Sphingobacteriaceae</taxon>
        <taxon>Pedobacter</taxon>
    </lineage>
</organism>